<evidence type="ECO:0000256" key="4">
    <source>
        <dbReference type="ARBA" id="ARBA00022679"/>
    </source>
</evidence>
<dbReference type="PATRIC" id="fig|1225564.3.peg.5522"/>
<evidence type="ECO:0000259" key="9">
    <source>
        <dbReference type="SMART" id="SM00911"/>
    </source>
</evidence>
<gene>
    <name evidence="10" type="ORF">AA309_20930</name>
</gene>
<comment type="caution">
    <text evidence="10">The sequence shown here is derived from an EMBL/GenBank/DDBJ whole genome shotgun (WGS) entry which is preliminary data.</text>
</comment>
<sequence length="384" mass="43200">MLNDQRLPSWTEDDRLAALRSYRVLDTHPEPAFDDLVQLAASACQAPIALISLIDERRQWFKAEVGLGVRETPLDRSICLSVMLQTRLTVVPDLAEDPRFARNPLVAGEPRLRFYAGAVLRTPDGVPLGALCVLDHVPRDLTEEQASTLTLLARQVMSQLELRREIAERDKRLEAARQIEQRQALLVRELHHRVKNTLAMVQGLVGSTGRSTDSFEAFYRSVSNRIASLAKTHNLLTEDYWQTAPLREIALNELKPFAESREPRFMLIGPTVELAADLAVPVGMALHELTTNAVRYGALSAPTGYVQIRWSVNEVEGARKLHLEWQEHGGPPVNKPQHQGFGSMLLQRVLPMQCSAEVEVLYDRAGLRFCMDAPLIERRLVPPY</sequence>
<evidence type="ECO:0000256" key="7">
    <source>
        <dbReference type="ARBA" id="ARBA00022840"/>
    </source>
</evidence>
<keyword evidence="3" id="KW-0597">Phosphoprotein</keyword>
<dbReference type="PANTHER" id="PTHR43102:SF2">
    <property type="entry name" value="GAF DOMAIN-CONTAINING PROTEIN"/>
    <property type="match status" value="1"/>
</dbReference>
<dbReference type="AlphaFoldDB" id="A0A0H1R932"/>
<keyword evidence="5" id="KW-0547">Nucleotide-binding</keyword>
<dbReference type="EC" id="2.7.13.3" evidence="2"/>
<dbReference type="STRING" id="1225564.AA309_20930"/>
<dbReference type="InterPro" id="IPR011102">
    <property type="entry name" value="Sig_transdc_His_kinase_HWE"/>
</dbReference>
<dbReference type="GO" id="GO:0004673">
    <property type="term" value="F:protein histidine kinase activity"/>
    <property type="evidence" value="ECO:0007669"/>
    <property type="project" value="UniProtKB-EC"/>
</dbReference>
<dbReference type="OrthoDB" id="341208at2"/>
<dbReference type="SMART" id="SM00065">
    <property type="entry name" value="GAF"/>
    <property type="match status" value="1"/>
</dbReference>
<keyword evidence="7" id="KW-0067">ATP-binding</keyword>
<dbReference type="GO" id="GO:0005524">
    <property type="term" value="F:ATP binding"/>
    <property type="evidence" value="ECO:0007669"/>
    <property type="project" value="UniProtKB-KW"/>
</dbReference>
<evidence type="ECO:0000313" key="11">
    <source>
        <dbReference type="Proteomes" id="UP000035489"/>
    </source>
</evidence>
<feature type="domain" description="Signal transduction histidine kinase HWE region" evidence="9">
    <location>
        <begin position="189"/>
        <end position="271"/>
    </location>
</feature>
<dbReference type="Gene3D" id="3.30.450.40">
    <property type="match status" value="1"/>
</dbReference>
<name>A0A0H1R932_9HYPH</name>
<proteinExistence type="predicted"/>
<keyword evidence="11" id="KW-1185">Reference proteome</keyword>
<dbReference type="Pfam" id="PF01590">
    <property type="entry name" value="GAF"/>
    <property type="match status" value="1"/>
</dbReference>
<keyword evidence="4" id="KW-0808">Transferase</keyword>
<evidence type="ECO:0000256" key="3">
    <source>
        <dbReference type="ARBA" id="ARBA00022553"/>
    </source>
</evidence>
<evidence type="ECO:0000256" key="5">
    <source>
        <dbReference type="ARBA" id="ARBA00022741"/>
    </source>
</evidence>
<dbReference type="Gene3D" id="3.30.565.10">
    <property type="entry name" value="Histidine kinase-like ATPase, C-terminal domain"/>
    <property type="match status" value="1"/>
</dbReference>
<evidence type="ECO:0000256" key="1">
    <source>
        <dbReference type="ARBA" id="ARBA00000085"/>
    </source>
</evidence>
<organism evidence="10 11">
    <name type="scientific">Microvirga vignae</name>
    <dbReference type="NCBI Taxonomy" id="1225564"/>
    <lineage>
        <taxon>Bacteria</taxon>
        <taxon>Pseudomonadati</taxon>
        <taxon>Pseudomonadota</taxon>
        <taxon>Alphaproteobacteria</taxon>
        <taxon>Hyphomicrobiales</taxon>
        <taxon>Methylobacteriaceae</taxon>
        <taxon>Microvirga</taxon>
    </lineage>
</organism>
<dbReference type="SMART" id="SM00911">
    <property type="entry name" value="HWE_HK"/>
    <property type="match status" value="1"/>
</dbReference>
<dbReference type="InterPro" id="IPR036890">
    <property type="entry name" value="HATPase_C_sf"/>
</dbReference>
<evidence type="ECO:0000256" key="6">
    <source>
        <dbReference type="ARBA" id="ARBA00022777"/>
    </source>
</evidence>
<dbReference type="Proteomes" id="UP000035489">
    <property type="component" value="Unassembled WGS sequence"/>
</dbReference>
<feature type="domain" description="GAF" evidence="8">
    <location>
        <begin position="28"/>
        <end position="170"/>
    </location>
</feature>
<dbReference type="EMBL" id="LCYG01000056">
    <property type="protein sequence ID" value="KLK91321.1"/>
    <property type="molecule type" value="Genomic_DNA"/>
</dbReference>
<dbReference type="RefSeq" id="WP_047191008.1">
    <property type="nucleotide sequence ID" value="NZ_LCYG01000056.1"/>
</dbReference>
<dbReference type="InterPro" id="IPR029016">
    <property type="entry name" value="GAF-like_dom_sf"/>
</dbReference>
<dbReference type="SUPFAM" id="SSF55781">
    <property type="entry name" value="GAF domain-like"/>
    <property type="match status" value="1"/>
</dbReference>
<dbReference type="Pfam" id="PF07536">
    <property type="entry name" value="HWE_HK"/>
    <property type="match status" value="1"/>
</dbReference>
<evidence type="ECO:0000313" key="10">
    <source>
        <dbReference type="EMBL" id="KLK91321.1"/>
    </source>
</evidence>
<evidence type="ECO:0000256" key="2">
    <source>
        <dbReference type="ARBA" id="ARBA00012438"/>
    </source>
</evidence>
<keyword evidence="6 10" id="KW-0418">Kinase</keyword>
<dbReference type="PANTHER" id="PTHR43102">
    <property type="entry name" value="SLR1143 PROTEIN"/>
    <property type="match status" value="1"/>
</dbReference>
<protein>
    <recommendedName>
        <fullName evidence="2">histidine kinase</fullName>
        <ecNumber evidence="2">2.7.13.3</ecNumber>
    </recommendedName>
</protein>
<dbReference type="InterPro" id="IPR003018">
    <property type="entry name" value="GAF"/>
</dbReference>
<evidence type="ECO:0000259" key="8">
    <source>
        <dbReference type="SMART" id="SM00065"/>
    </source>
</evidence>
<accession>A0A0H1R932</accession>
<comment type="catalytic activity">
    <reaction evidence="1">
        <text>ATP + protein L-histidine = ADP + protein N-phospho-L-histidine.</text>
        <dbReference type="EC" id="2.7.13.3"/>
    </reaction>
</comment>
<reference evidence="10 11" key="1">
    <citation type="submission" date="2015-05" db="EMBL/GenBank/DDBJ databases">
        <title>Draft genome sequence of Microvirga vignae strain BR3299, a novel nitrogen fixing bacteria isolated from Brazil semi-aired region.</title>
        <authorList>
            <person name="Zilli J.E."/>
            <person name="Passos S.R."/>
            <person name="Leite J."/>
            <person name="Baldani J.I."/>
            <person name="Xavier G.R."/>
            <person name="Rumjaneck N.G."/>
            <person name="Simoes-Araujo J.L."/>
        </authorList>
    </citation>
    <scope>NUCLEOTIDE SEQUENCE [LARGE SCALE GENOMIC DNA]</scope>
    <source>
        <strain evidence="10 11">BR3299</strain>
    </source>
</reference>